<evidence type="ECO:0000256" key="1">
    <source>
        <dbReference type="SAM" id="Phobius"/>
    </source>
</evidence>
<dbReference type="InterPro" id="IPR037066">
    <property type="entry name" value="Plug_dom_sf"/>
</dbReference>
<feature type="transmembrane region" description="Helical" evidence="1">
    <location>
        <begin position="91"/>
        <end position="116"/>
    </location>
</feature>
<evidence type="ECO:0000259" key="2">
    <source>
        <dbReference type="Pfam" id="PF05569"/>
    </source>
</evidence>
<dbReference type="AlphaFoldDB" id="A0A3D9N377"/>
<feature type="transmembrane region" description="Helical" evidence="1">
    <location>
        <begin position="262"/>
        <end position="279"/>
    </location>
</feature>
<dbReference type="RefSeq" id="WP_115807614.1">
    <property type="nucleotide sequence ID" value="NZ_QREI01000001.1"/>
</dbReference>
<dbReference type="InterPro" id="IPR008756">
    <property type="entry name" value="Peptidase_M56"/>
</dbReference>
<feature type="domain" description="Peptidase M56" evidence="2">
    <location>
        <begin position="148"/>
        <end position="252"/>
    </location>
</feature>
<dbReference type="InterPro" id="IPR052173">
    <property type="entry name" value="Beta-lactam_resp_regulator"/>
</dbReference>
<feature type="transmembrane region" description="Helical" evidence="1">
    <location>
        <begin position="34"/>
        <end position="54"/>
    </location>
</feature>
<evidence type="ECO:0000313" key="4">
    <source>
        <dbReference type="Proteomes" id="UP000256919"/>
    </source>
</evidence>
<keyword evidence="1" id="KW-1133">Transmembrane helix</keyword>
<keyword evidence="1" id="KW-0812">Transmembrane</keyword>
<keyword evidence="4" id="KW-1185">Reference proteome</keyword>
<protein>
    <submittedName>
        <fullName evidence="3">Beta-lactamase regulating signal transducer with metallopeptidase domain</fullName>
    </submittedName>
</protein>
<dbReference type="SUPFAM" id="SSF56935">
    <property type="entry name" value="Porins"/>
    <property type="match status" value="1"/>
</dbReference>
<sequence length="655" mass="74759">MEYLLKASAVIAIMYVCFYFFLKKETFFEHNRWFLLTGLVLALIFPLIVIPVYIPVEPIANEVTTFISSTPSSFVTTPTEVAFDWFKLIPILYSIGIIVFSVQFVFQLGSLVLLLLKNPKHKDQHFTYVIVDTKISPFSFFKWIVYNPESYDAEELQLILTHEKVHVNQLHSIDIICTQLACILFWFNPLIWLYKKEVRQNLEYIADSKTQSLTNTTKEYQHLLLKTSVTNHATIVSNNFYNSSIKKRILMLNKSRSNKKNLFKYLLILPLLAGLLMSMNTETVYVEVKNDIIKNTNTTEIIDAISTESIKVKFTKNMSDESLYKMKTWLKSKNVTMTIKHVKRNRNSEISNLNIDFKTENGTTNYHVKDKDGIAPFEFKMDDDGSFGVEVVQPNDHKNTTFIIEDSIYFNTQTPEYKTKISQLSFNKDTIHSSMDSLEIKSQINKKSDFYYEDGSKPKIISQEVIIHDPSNKAIYNSRYDSQNPKPLIIVNGKPALSSYLKTIDPNDIESMTVLKGENAIDTYGDKGKNGVIELVLKDSKAIKKDSQWKVSKAEISNVTFIDDEDASKNGSIAYISKSTPDQILDSHVNELKRIGITVKYSKLKRNKAGEITSIKISLEDGKGSKSSAAWKVTDGIPNIEFGKSEGTLIARTQE</sequence>
<comment type="caution">
    <text evidence="3">The sequence shown here is derived from an EMBL/GenBank/DDBJ whole genome shotgun (WGS) entry which is preliminary data.</text>
</comment>
<gene>
    <name evidence="3" type="ORF">DFQ09_10176</name>
</gene>
<dbReference type="PANTHER" id="PTHR34978">
    <property type="entry name" value="POSSIBLE SENSOR-TRANSDUCER PROTEIN BLAR"/>
    <property type="match status" value="1"/>
</dbReference>
<name>A0A3D9N377_9FLAO</name>
<dbReference type="OrthoDB" id="1522859at2"/>
<accession>A0A3D9N377</accession>
<feature type="transmembrane region" description="Helical" evidence="1">
    <location>
        <begin position="6"/>
        <end position="22"/>
    </location>
</feature>
<dbReference type="CDD" id="cd07341">
    <property type="entry name" value="M56_BlaR1_MecR1_like"/>
    <property type="match status" value="1"/>
</dbReference>
<organism evidence="3 4">
    <name type="scientific">Winogradskyella pacifica</name>
    <dbReference type="NCBI Taxonomy" id="664642"/>
    <lineage>
        <taxon>Bacteria</taxon>
        <taxon>Pseudomonadati</taxon>
        <taxon>Bacteroidota</taxon>
        <taxon>Flavobacteriia</taxon>
        <taxon>Flavobacteriales</taxon>
        <taxon>Flavobacteriaceae</taxon>
        <taxon>Winogradskyella</taxon>
    </lineage>
</organism>
<reference evidence="3 4" key="1">
    <citation type="submission" date="2018-07" db="EMBL/GenBank/DDBJ databases">
        <title>Genomic Encyclopedia of Type Strains, Phase III (KMG-III): the genomes of soil and plant-associated and newly described type strains.</title>
        <authorList>
            <person name="Whitman W."/>
        </authorList>
    </citation>
    <scope>NUCLEOTIDE SEQUENCE [LARGE SCALE GENOMIC DNA]</scope>
    <source>
        <strain evidence="3 4">CECT 7948</strain>
    </source>
</reference>
<dbReference type="PANTHER" id="PTHR34978:SF3">
    <property type="entry name" value="SLR0241 PROTEIN"/>
    <property type="match status" value="1"/>
</dbReference>
<evidence type="ECO:0000313" key="3">
    <source>
        <dbReference type="EMBL" id="REE27248.1"/>
    </source>
</evidence>
<keyword evidence="1" id="KW-0472">Membrane</keyword>
<dbReference type="Proteomes" id="UP000256919">
    <property type="component" value="Unassembled WGS sequence"/>
</dbReference>
<dbReference type="EMBL" id="QREI01000001">
    <property type="protein sequence ID" value="REE27248.1"/>
    <property type="molecule type" value="Genomic_DNA"/>
</dbReference>
<dbReference type="Gene3D" id="2.170.130.10">
    <property type="entry name" value="TonB-dependent receptor, plug domain"/>
    <property type="match status" value="1"/>
</dbReference>
<dbReference type="Pfam" id="PF05569">
    <property type="entry name" value="Peptidase_M56"/>
    <property type="match status" value="1"/>
</dbReference>
<proteinExistence type="predicted"/>